<dbReference type="Proteomes" id="UP001266305">
    <property type="component" value="Unassembled WGS sequence"/>
</dbReference>
<sequence>MKHEFYKPTLIALAAATTTGCCIMSSSVFFPTTGMEYDDNVMVNPKQWYRKKVGQTQSGG</sequence>
<comment type="caution">
    <text evidence="1">The sequence shown here is derived from an EMBL/GenBank/DDBJ whole genome shotgun (WGS) entry which is preliminary data.</text>
</comment>
<accession>A0ABQ9VHI8</accession>
<dbReference type="EMBL" id="JASSZA010000006">
    <property type="protein sequence ID" value="KAK2108808.1"/>
    <property type="molecule type" value="Genomic_DNA"/>
</dbReference>
<dbReference type="PROSITE" id="PS51257">
    <property type="entry name" value="PROKAR_LIPOPROTEIN"/>
    <property type="match status" value="1"/>
</dbReference>
<keyword evidence="2" id="KW-1185">Reference proteome</keyword>
<organism evidence="1 2">
    <name type="scientific">Saguinus oedipus</name>
    <name type="common">Cotton-top tamarin</name>
    <name type="synonym">Oedipomidas oedipus</name>
    <dbReference type="NCBI Taxonomy" id="9490"/>
    <lineage>
        <taxon>Eukaryota</taxon>
        <taxon>Metazoa</taxon>
        <taxon>Chordata</taxon>
        <taxon>Craniata</taxon>
        <taxon>Vertebrata</taxon>
        <taxon>Euteleostomi</taxon>
        <taxon>Mammalia</taxon>
        <taxon>Eutheria</taxon>
        <taxon>Euarchontoglires</taxon>
        <taxon>Primates</taxon>
        <taxon>Haplorrhini</taxon>
        <taxon>Platyrrhini</taxon>
        <taxon>Cebidae</taxon>
        <taxon>Callitrichinae</taxon>
        <taxon>Saguinus</taxon>
    </lineage>
</organism>
<gene>
    <name evidence="1" type="ORF">P7K49_013973</name>
</gene>
<name>A0ABQ9VHI8_SAGOE</name>
<evidence type="ECO:0000313" key="2">
    <source>
        <dbReference type="Proteomes" id="UP001266305"/>
    </source>
</evidence>
<proteinExistence type="predicted"/>
<evidence type="ECO:0000313" key="1">
    <source>
        <dbReference type="EMBL" id="KAK2108808.1"/>
    </source>
</evidence>
<reference evidence="1 2" key="1">
    <citation type="submission" date="2023-05" db="EMBL/GenBank/DDBJ databases">
        <title>B98-5 Cell Line De Novo Hybrid Assembly: An Optical Mapping Approach.</title>
        <authorList>
            <person name="Kananen K."/>
            <person name="Auerbach J.A."/>
            <person name="Kautto E."/>
            <person name="Blachly J.S."/>
        </authorList>
    </citation>
    <scope>NUCLEOTIDE SEQUENCE [LARGE SCALE GENOMIC DNA]</scope>
    <source>
        <strain evidence="1">B95-8</strain>
        <tissue evidence="1">Cell line</tissue>
    </source>
</reference>
<protein>
    <submittedName>
        <fullName evidence="1">Uncharacterized protein</fullName>
    </submittedName>
</protein>